<sequence>MINRAEVKLIDLPGLYEPRNNADTKKNAGILQEALSRGYEYKLYFVLKGDSRGPDDAELAMMSRVSQCVKEVDGAHVTFRVIVNLIPTRDVYEMYKSKLANDNFKSFFSQLEKSPESHQFRFDIIIDRVQLISCCESAIANRTLKDQIAQDVETHKQTLLSVGELKASNEDLRILKKVLLALSAPILLAGEIATGVLNGTSWFIGQIARVTSVSRQGTKAFREEFFDKK</sequence>
<proteinExistence type="predicted"/>
<dbReference type="Proteomes" id="UP000703661">
    <property type="component" value="Unassembled WGS sequence"/>
</dbReference>
<name>A0A9P6MYX0_9FUNG</name>
<dbReference type="EMBL" id="JAAAID010000311">
    <property type="protein sequence ID" value="KAG0019092.1"/>
    <property type="molecule type" value="Genomic_DNA"/>
</dbReference>
<accession>A0A9P6MYX0</accession>
<comment type="caution">
    <text evidence="1">The sequence shown here is derived from an EMBL/GenBank/DDBJ whole genome shotgun (WGS) entry which is preliminary data.</text>
</comment>
<evidence type="ECO:0000313" key="2">
    <source>
        <dbReference type="Proteomes" id="UP000703661"/>
    </source>
</evidence>
<keyword evidence="2" id="KW-1185">Reference proteome</keyword>
<evidence type="ECO:0000313" key="1">
    <source>
        <dbReference type="EMBL" id="KAG0019092.1"/>
    </source>
</evidence>
<dbReference type="AlphaFoldDB" id="A0A9P6MYX0"/>
<protein>
    <submittedName>
        <fullName evidence="1">Uncharacterized protein</fullName>
    </submittedName>
</protein>
<organism evidence="1 2">
    <name type="scientific">Entomortierella chlamydospora</name>
    <dbReference type="NCBI Taxonomy" id="101097"/>
    <lineage>
        <taxon>Eukaryota</taxon>
        <taxon>Fungi</taxon>
        <taxon>Fungi incertae sedis</taxon>
        <taxon>Mucoromycota</taxon>
        <taxon>Mortierellomycotina</taxon>
        <taxon>Mortierellomycetes</taxon>
        <taxon>Mortierellales</taxon>
        <taxon>Mortierellaceae</taxon>
        <taxon>Entomortierella</taxon>
    </lineage>
</organism>
<reference evidence="1" key="1">
    <citation type="journal article" date="2020" name="Fungal Divers.">
        <title>Resolving the Mortierellaceae phylogeny through synthesis of multi-gene phylogenetics and phylogenomics.</title>
        <authorList>
            <person name="Vandepol N."/>
            <person name="Liber J."/>
            <person name="Desiro A."/>
            <person name="Na H."/>
            <person name="Kennedy M."/>
            <person name="Barry K."/>
            <person name="Grigoriev I.V."/>
            <person name="Miller A.N."/>
            <person name="O'Donnell K."/>
            <person name="Stajich J.E."/>
            <person name="Bonito G."/>
        </authorList>
    </citation>
    <scope>NUCLEOTIDE SEQUENCE</scope>
    <source>
        <strain evidence="1">NRRL 2769</strain>
    </source>
</reference>
<gene>
    <name evidence="1" type="ORF">BGZ80_006315</name>
</gene>